<reference evidence="3" key="2">
    <citation type="submission" date="2021-04" db="EMBL/GenBank/DDBJ databases">
        <authorList>
            <person name="Podell S."/>
        </authorList>
    </citation>
    <scope>NUCLEOTIDE SEQUENCE</scope>
    <source>
        <strain evidence="3">Hildebrandi</strain>
    </source>
</reference>
<dbReference type="OrthoDB" id="56556at2759"/>
<feature type="compositionally biased region" description="Polar residues" evidence="1">
    <location>
        <begin position="38"/>
        <end position="58"/>
    </location>
</feature>
<organism evidence="3 4">
    <name type="scientific">Nitzschia inconspicua</name>
    <dbReference type="NCBI Taxonomy" id="303405"/>
    <lineage>
        <taxon>Eukaryota</taxon>
        <taxon>Sar</taxon>
        <taxon>Stramenopiles</taxon>
        <taxon>Ochrophyta</taxon>
        <taxon>Bacillariophyta</taxon>
        <taxon>Bacillariophyceae</taxon>
        <taxon>Bacillariophycidae</taxon>
        <taxon>Bacillariales</taxon>
        <taxon>Bacillariaceae</taxon>
        <taxon>Nitzschia</taxon>
    </lineage>
</organism>
<accession>A0A9K3KDP3</accession>
<feature type="compositionally biased region" description="Basic and acidic residues" evidence="1">
    <location>
        <begin position="645"/>
        <end position="660"/>
    </location>
</feature>
<feature type="compositionally biased region" description="Basic residues" evidence="1">
    <location>
        <begin position="493"/>
        <end position="517"/>
    </location>
</feature>
<comment type="caution">
    <text evidence="3">The sequence shown here is derived from an EMBL/GenBank/DDBJ whole genome shotgun (WGS) entry which is preliminary data.</text>
</comment>
<feature type="compositionally biased region" description="Basic and acidic residues" evidence="1">
    <location>
        <begin position="437"/>
        <end position="459"/>
    </location>
</feature>
<feature type="region of interest" description="Disordered" evidence="1">
    <location>
        <begin position="34"/>
        <end position="58"/>
    </location>
</feature>
<keyword evidence="4" id="KW-1185">Reference proteome</keyword>
<feature type="compositionally biased region" description="Low complexity" evidence="1">
    <location>
        <begin position="553"/>
        <end position="586"/>
    </location>
</feature>
<feature type="compositionally biased region" description="Acidic residues" evidence="1">
    <location>
        <begin position="535"/>
        <end position="552"/>
    </location>
</feature>
<evidence type="ECO:0000256" key="2">
    <source>
        <dbReference type="SAM" id="Phobius"/>
    </source>
</evidence>
<evidence type="ECO:0000313" key="3">
    <source>
        <dbReference type="EMBL" id="KAG7341723.1"/>
    </source>
</evidence>
<feature type="region of interest" description="Disordered" evidence="1">
    <location>
        <begin position="394"/>
        <end position="598"/>
    </location>
</feature>
<keyword evidence="2" id="KW-0812">Transmembrane</keyword>
<feature type="compositionally biased region" description="Polar residues" evidence="1">
    <location>
        <begin position="626"/>
        <end position="641"/>
    </location>
</feature>
<dbReference type="AlphaFoldDB" id="A0A9K3KDP3"/>
<dbReference type="EMBL" id="JAGRRH010000026">
    <property type="protein sequence ID" value="KAG7341723.1"/>
    <property type="molecule type" value="Genomic_DNA"/>
</dbReference>
<feature type="region of interest" description="Disordered" evidence="1">
    <location>
        <begin position="612"/>
        <end position="680"/>
    </location>
</feature>
<feature type="compositionally biased region" description="Polar residues" evidence="1">
    <location>
        <begin position="415"/>
        <end position="430"/>
    </location>
</feature>
<name>A0A9K3KDP3_9STRA</name>
<sequence length="680" mass="75594">MVNQQTILKVRNLVNGRVNGDRIQGSAWFQDAAAGRVTDQSQDTRQGSGSSWIEDSNGRITDFSQDDPYLVGNENSAGLISQTEQVLVPNNRPVIEYAQSMPRYPIAYSCEHILLLPRDSMGFPRTDNRYDFFSPIPQVAPLLNEINVPITLQVLLPEFVEGKSLTSDMVVLNVDAMEWSLLNLVAGTTGLSTNCNVNMQYNHRLLQQHSSRNLRRQRIVDTTPKAPTRRLGSLPYPTGVYQVATDRDSTKWKGKCAVEYDRSKENCFTIHTEMKIKYRGGKQESNLVQEYVQSIVQNQVSEDPSQLFAMDVIGLHWGSESEPSTDVYVDIGDFQNNGNDNKPFNPTAHEDPTTNSSTLSILSPQIIIPLCTGIVLLLLWVVIHIYTRKKLRQHSKTAGVSEASKEQKGDLESGSVATAPTISPSYSGNDISGDFGTPDRKPVTPLEKKPSGLLRDKPFKRSYPVSVDSPERKPLPVSVDSPDRSAAGLPPRPPRRGTIKLKHNRKKKKRKNKKVASLKRVNSREGINEMPMISESDEDSEIGSEGDSEYTSDDGSSIDASSGCLTPARSSSLSRKSSRASSPQLSPREELFSSEPFDQDVKFVIEAPDFPNLLNSKEQEGRTEVPATSLQSNHTFTSDQLANRLKQEFSKLEIEPRAPDESMESDCDSPTRKLPLPWLS</sequence>
<evidence type="ECO:0000313" key="4">
    <source>
        <dbReference type="Proteomes" id="UP000693970"/>
    </source>
</evidence>
<reference evidence="3" key="1">
    <citation type="journal article" date="2021" name="Sci. Rep.">
        <title>Diploid genomic architecture of Nitzschia inconspicua, an elite biomass production diatom.</title>
        <authorList>
            <person name="Oliver A."/>
            <person name="Podell S."/>
            <person name="Pinowska A."/>
            <person name="Traller J.C."/>
            <person name="Smith S.R."/>
            <person name="McClure R."/>
            <person name="Beliaev A."/>
            <person name="Bohutskyi P."/>
            <person name="Hill E.A."/>
            <person name="Rabines A."/>
            <person name="Zheng H."/>
            <person name="Allen L.Z."/>
            <person name="Kuo A."/>
            <person name="Grigoriev I.V."/>
            <person name="Allen A.E."/>
            <person name="Hazlebeck D."/>
            <person name="Allen E.E."/>
        </authorList>
    </citation>
    <scope>NUCLEOTIDE SEQUENCE</scope>
    <source>
        <strain evidence="3">Hildebrandi</strain>
    </source>
</reference>
<evidence type="ECO:0000256" key="1">
    <source>
        <dbReference type="SAM" id="MobiDB-lite"/>
    </source>
</evidence>
<gene>
    <name evidence="3" type="ORF">IV203_023676</name>
</gene>
<dbReference type="Proteomes" id="UP000693970">
    <property type="component" value="Unassembled WGS sequence"/>
</dbReference>
<keyword evidence="2" id="KW-1133">Transmembrane helix</keyword>
<protein>
    <submittedName>
        <fullName evidence="3">Uncharacterized protein</fullName>
    </submittedName>
</protein>
<proteinExistence type="predicted"/>
<feature type="transmembrane region" description="Helical" evidence="2">
    <location>
        <begin position="366"/>
        <end position="386"/>
    </location>
</feature>
<keyword evidence="2" id="KW-0472">Membrane</keyword>